<gene>
    <name evidence="1" type="ORF">TBIB3V08_LOCUS10332</name>
</gene>
<dbReference type="AlphaFoldDB" id="A0A7R9F8X4"/>
<protein>
    <submittedName>
        <fullName evidence="1">Uncharacterized protein</fullName>
    </submittedName>
</protein>
<name>A0A7R9F8X4_9NEOP</name>
<organism evidence="1">
    <name type="scientific">Timema bartmani</name>
    <dbReference type="NCBI Taxonomy" id="61472"/>
    <lineage>
        <taxon>Eukaryota</taxon>
        <taxon>Metazoa</taxon>
        <taxon>Ecdysozoa</taxon>
        <taxon>Arthropoda</taxon>
        <taxon>Hexapoda</taxon>
        <taxon>Insecta</taxon>
        <taxon>Pterygota</taxon>
        <taxon>Neoptera</taxon>
        <taxon>Polyneoptera</taxon>
        <taxon>Phasmatodea</taxon>
        <taxon>Timematodea</taxon>
        <taxon>Timematoidea</taxon>
        <taxon>Timematidae</taxon>
        <taxon>Timema</taxon>
    </lineage>
</organism>
<evidence type="ECO:0000313" key="1">
    <source>
        <dbReference type="EMBL" id="CAD7448039.1"/>
    </source>
</evidence>
<sequence length="90" mass="9982">MEDSGMFQCLAANEAGEGSIYTWLKVKKLYAKPRLRSCASDCPTTVLDLGCMTLANLLPILKVLHNPIHPQQLWNHNSTRTCTVLPNGIQ</sequence>
<dbReference type="EMBL" id="OD569512">
    <property type="protein sequence ID" value="CAD7448039.1"/>
    <property type="molecule type" value="Genomic_DNA"/>
</dbReference>
<reference evidence="1" key="1">
    <citation type="submission" date="2020-11" db="EMBL/GenBank/DDBJ databases">
        <authorList>
            <person name="Tran Van P."/>
        </authorList>
    </citation>
    <scope>NUCLEOTIDE SEQUENCE</scope>
</reference>
<accession>A0A7R9F8X4</accession>
<proteinExistence type="predicted"/>